<proteinExistence type="predicted"/>
<evidence type="ECO:0000313" key="1">
    <source>
        <dbReference type="EMBL" id="KAH6610463.1"/>
    </source>
</evidence>
<evidence type="ECO:0000313" key="2">
    <source>
        <dbReference type="Proteomes" id="UP000827724"/>
    </source>
</evidence>
<organism evidence="1 2">
    <name type="scientific">Trichoderma cornu-damae</name>
    <dbReference type="NCBI Taxonomy" id="654480"/>
    <lineage>
        <taxon>Eukaryota</taxon>
        <taxon>Fungi</taxon>
        <taxon>Dikarya</taxon>
        <taxon>Ascomycota</taxon>
        <taxon>Pezizomycotina</taxon>
        <taxon>Sordariomycetes</taxon>
        <taxon>Hypocreomycetidae</taxon>
        <taxon>Hypocreales</taxon>
        <taxon>Hypocreaceae</taxon>
        <taxon>Trichoderma</taxon>
    </lineage>
</organism>
<dbReference type="AlphaFoldDB" id="A0A9P8TZB2"/>
<dbReference type="EMBL" id="JAIWOZ010000001">
    <property type="protein sequence ID" value="KAH6610463.1"/>
    <property type="molecule type" value="Genomic_DNA"/>
</dbReference>
<comment type="caution">
    <text evidence="1">The sequence shown here is derived from an EMBL/GenBank/DDBJ whole genome shotgun (WGS) entry which is preliminary data.</text>
</comment>
<gene>
    <name evidence="1" type="ORF">Trco_000483</name>
</gene>
<keyword evidence="2" id="KW-1185">Reference proteome</keyword>
<dbReference type="Proteomes" id="UP000827724">
    <property type="component" value="Unassembled WGS sequence"/>
</dbReference>
<reference evidence="1" key="1">
    <citation type="submission" date="2021-08" db="EMBL/GenBank/DDBJ databases">
        <title>Chromosome-Level Trichoderma cornu-damae using Hi-C Data.</title>
        <authorList>
            <person name="Kim C.S."/>
        </authorList>
    </citation>
    <scope>NUCLEOTIDE SEQUENCE</scope>
    <source>
        <strain evidence="1">KA19-0412C</strain>
    </source>
</reference>
<accession>A0A9P8TZB2</accession>
<protein>
    <submittedName>
        <fullName evidence="1">Uncharacterized protein</fullName>
    </submittedName>
</protein>
<sequence length="66" mass="7296">MEQPSMRYHLNIISIDLECIIFGESALLWLASESKTEKEDNVDLSVRANHDLNMADGTGGKTSSRG</sequence>
<name>A0A9P8TZB2_9HYPO</name>